<dbReference type="PROSITE" id="PS50005">
    <property type="entry name" value="TPR"/>
    <property type="match status" value="1"/>
</dbReference>
<evidence type="ECO:0000313" key="2">
    <source>
        <dbReference type="EMBL" id="SFS34480.1"/>
    </source>
</evidence>
<evidence type="ECO:0000313" key="3">
    <source>
        <dbReference type="Proteomes" id="UP000183209"/>
    </source>
</evidence>
<sequence>MKPFLFCFVFGLFLATAQDQDCTLNLQNFYDHARVNDYEAAYEPWKIVYEKCPSLNFATFYYGKRILDYKIDNTTGDNQKKYVNDLLGLYDNYIKYFPDKYDKADYASDKALLMNSYALASDEEMYAMLDDAFKTDRKNFKNFKGLYLYFSLMVDLHDKGTKDLQEVFDSYDEVTARLDEEAVSMAEIAVSLAEKEDAGTLTPKEEQKLNAVRKNGTELEKIIASVDGKLGNLADCDKLVPLYEKNFESKSDDATWLKRALYRLDNKDCSDGPIYVRVVEALHQLEPSASSAYGLGTLNDKKGNTAEALKFYNEAVALEVDPVKKSNLLIKIASKYSKSNRAKSYDYAQKAIDANPANGNAYLLQAYLYGNSANECGSTTFEKKAVYWRAALKADRAAQVDPSIKSKALNAASRYRGLAPSRTEIFNADMAGKSIQLRCWIGGVIKVPNLD</sequence>
<dbReference type="Gene3D" id="1.25.40.10">
    <property type="entry name" value="Tetratricopeptide repeat domain"/>
    <property type="match status" value="1"/>
</dbReference>
<evidence type="ECO:0008006" key="4">
    <source>
        <dbReference type="Google" id="ProtNLM"/>
    </source>
</evidence>
<dbReference type="AlphaFoldDB" id="A0A1I6P327"/>
<dbReference type="SUPFAM" id="SSF48452">
    <property type="entry name" value="TPR-like"/>
    <property type="match status" value="1"/>
</dbReference>
<evidence type="ECO:0000256" key="1">
    <source>
        <dbReference type="PROSITE-ProRule" id="PRU00339"/>
    </source>
</evidence>
<protein>
    <recommendedName>
        <fullName evidence="4">Tetratricopeptide repeat-containing protein</fullName>
    </recommendedName>
</protein>
<dbReference type="InterPro" id="IPR019734">
    <property type="entry name" value="TPR_rpt"/>
</dbReference>
<name>A0A1I6P327_9FLAO</name>
<dbReference type="EMBL" id="FPAG01000001">
    <property type="protein sequence ID" value="SFS34480.1"/>
    <property type="molecule type" value="Genomic_DNA"/>
</dbReference>
<accession>A0A1I6P327</accession>
<keyword evidence="1" id="KW-0802">TPR repeat</keyword>
<dbReference type="OrthoDB" id="1522899at2"/>
<feature type="repeat" description="TPR" evidence="1">
    <location>
        <begin position="289"/>
        <end position="322"/>
    </location>
</feature>
<dbReference type="InterPro" id="IPR011990">
    <property type="entry name" value="TPR-like_helical_dom_sf"/>
</dbReference>
<proteinExistence type="predicted"/>
<gene>
    <name evidence="2" type="ORF">SAMN04487906_0087</name>
</gene>
<dbReference type="Proteomes" id="UP000183209">
    <property type="component" value="Unassembled WGS sequence"/>
</dbReference>
<dbReference type="RefSeq" id="WP_074976233.1">
    <property type="nucleotide sequence ID" value="NZ_FPAG01000001.1"/>
</dbReference>
<reference evidence="2 3" key="1">
    <citation type="submission" date="2016-10" db="EMBL/GenBank/DDBJ databases">
        <authorList>
            <person name="de Groot N.N."/>
        </authorList>
    </citation>
    <scope>NUCLEOTIDE SEQUENCE [LARGE SCALE GENOMIC DNA]</scope>
    <source>
        <strain evidence="2 3">CGMCC 1.6114</strain>
    </source>
</reference>
<organism evidence="2 3">
    <name type="scientific">Zhouia amylolytica</name>
    <dbReference type="NCBI Taxonomy" id="376730"/>
    <lineage>
        <taxon>Bacteria</taxon>
        <taxon>Pseudomonadati</taxon>
        <taxon>Bacteroidota</taxon>
        <taxon>Flavobacteriia</taxon>
        <taxon>Flavobacteriales</taxon>
        <taxon>Flavobacteriaceae</taxon>
        <taxon>Zhouia</taxon>
    </lineage>
</organism>